<reference evidence="2 3" key="1">
    <citation type="journal article" date="2005" name="Science">
        <title>The genome of the basidiomycetous yeast and human pathogen Cryptococcus neoformans.</title>
        <authorList>
            <person name="Loftus B.J."/>
            <person name="Fung E."/>
            <person name="Roncaglia P."/>
            <person name="Rowley D."/>
            <person name="Amedeo P."/>
            <person name="Bruno D."/>
            <person name="Vamathevan J."/>
            <person name="Miranda M."/>
            <person name="Anderson I.J."/>
            <person name="Fraser J.A."/>
            <person name="Allen J.E."/>
            <person name="Bosdet I.E."/>
            <person name="Brent M.R."/>
            <person name="Chiu R."/>
            <person name="Doering T.L."/>
            <person name="Donlin M.J."/>
            <person name="D'Souza C.A."/>
            <person name="Fox D.S."/>
            <person name="Grinberg V."/>
            <person name="Fu J."/>
            <person name="Fukushima M."/>
            <person name="Haas B.J."/>
            <person name="Huang J.C."/>
            <person name="Janbon G."/>
            <person name="Jones S.J."/>
            <person name="Koo H.L."/>
            <person name="Krzywinski M.I."/>
            <person name="Kwon-Chung J.K."/>
            <person name="Lengeler K.B."/>
            <person name="Maiti R."/>
            <person name="Marra M.A."/>
            <person name="Marra R.E."/>
            <person name="Mathewson C.A."/>
            <person name="Mitchell T.G."/>
            <person name="Pertea M."/>
            <person name="Riggs F.R."/>
            <person name="Salzberg S.L."/>
            <person name="Schein J.E."/>
            <person name="Shvartsbeyn A."/>
            <person name="Shin H."/>
            <person name="Shumway M."/>
            <person name="Specht C.A."/>
            <person name="Suh B.B."/>
            <person name="Tenney A."/>
            <person name="Utterback T.R."/>
            <person name="Wickes B.L."/>
            <person name="Wortman J.R."/>
            <person name="Wye N.H."/>
            <person name="Kronstad J.W."/>
            <person name="Lodge J.K."/>
            <person name="Heitman J."/>
            <person name="Davis R.W."/>
            <person name="Fraser C.M."/>
            <person name="Hyman R.W."/>
        </authorList>
    </citation>
    <scope>NUCLEOTIDE SEQUENCE [LARGE SCALE GENOMIC DNA]</scope>
    <source>
        <strain evidence="3">JEC21 / ATCC MYA-565</strain>
    </source>
</reference>
<evidence type="ECO:0000313" key="3">
    <source>
        <dbReference type="Proteomes" id="UP000002149"/>
    </source>
</evidence>
<feature type="compositionally biased region" description="Low complexity" evidence="1">
    <location>
        <begin position="330"/>
        <end position="349"/>
    </location>
</feature>
<dbReference type="RefSeq" id="XP_571950.1">
    <property type="nucleotide sequence ID" value="XM_571950.2"/>
</dbReference>
<dbReference type="OrthoDB" id="3262547at2759"/>
<name>Q5KDZ9_CRYD1</name>
<dbReference type="AlphaFoldDB" id="Q5KDZ9"/>
<dbReference type="GeneID" id="3258683"/>
<feature type="region of interest" description="Disordered" evidence="1">
    <location>
        <begin position="501"/>
        <end position="527"/>
    </location>
</feature>
<organism evidence="2 3">
    <name type="scientific">Cryptococcus deneoformans (strain JEC21 / ATCC MYA-565)</name>
    <name type="common">Cryptococcus neoformans var. neoformans serotype D</name>
    <dbReference type="NCBI Taxonomy" id="214684"/>
    <lineage>
        <taxon>Eukaryota</taxon>
        <taxon>Fungi</taxon>
        <taxon>Dikarya</taxon>
        <taxon>Basidiomycota</taxon>
        <taxon>Agaricomycotina</taxon>
        <taxon>Tremellomycetes</taxon>
        <taxon>Tremellales</taxon>
        <taxon>Cryptococcaceae</taxon>
        <taxon>Cryptococcus</taxon>
        <taxon>Cryptococcus neoformans species complex</taxon>
    </lineage>
</organism>
<proteinExistence type="predicted"/>
<protein>
    <submittedName>
        <fullName evidence="2">Expressed protein</fullName>
    </submittedName>
</protein>
<sequence>MPSLAESLDALAHHSEQIAYLSTLNTAPPGPFTTAYLHLPPPHLSHLGKGNVLELIRDASDAERRLFKFVGESNLPGVIGGGGNKRVEKREGGVVTPLKELKRGGGGGGGGGGGTEKDEVEVMLRTALKLVDDYRPMPRARAHVINLLDQHHRNLDRLAELEMLIAEANRPVDIPASPSHQPEEAEEPRQEPVKLTPEEAIKAEEAALRALEAKIIPLRRGSQPSQDEQPLKPQDMVPPVGKNIPQSPPSSQLQSQFESQPTPSQAQSAPAQPRTPGRSMPHVTNSLVNATPRHAIERLERAERIDRFSPLKLITPRAPGTLRGEGIFGRRIGSSSASSSKLGAGLGTSMLGKRSDEGAAGTSHTPAPVAADAPPAPLEVAPDQNPAGEDPDETVRLTQAPSPSSPIKTAAAEFQPSSPPKKVHLPVEELVQPVLDTDVLAQTPQIYADNKLDGVDTDAEAVKAGVEKIWSNVGDLMRQGLENGQTVEKDTASSVRHLIHLSNSNLPPPPSPSTSSSLSSLSHGGLPPPKPITSETILFAHLFLSILRASSSSEGSPGEVDMNEVKEFLGNVAKERGWDGAGGLGTKVIYAAVGKRVVKIERKGGGAGRVRFAD</sequence>
<feature type="region of interest" description="Disordered" evidence="1">
    <location>
        <begin position="172"/>
        <end position="196"/>
    </location>
</feature>
<dbReference type="KEGG" id="cne:CNG02230"/>
<feature type="compositionally biased region" description="Low complexity" evidence="1">
    <location>
        <begin position="513"/>
        <end position="525"/>
    </location>
</feature>
<feature type="compositionally biased region" description="Low complexity" evidence="1">
    <location>
        <begin position="366"/>
        <end position="383"/>
    </location>
</feature>
<dbReference type="EMBL" id="AE017347">
    <property type="protein sequence ID" value="AAW44643.1"/>
    <property type="molecule type" value="Genomic_DNA"/>
</dbReference>
<dbReference type="OMA" id="IMPGHPY"/>
<feature type="region of interest" description="Disordered" evidence="1">
    <location>
        <begin position="217"/>
        <end position="289"/>
    </location>
</feature>
<gene>
    <name evidence="2" type="ordered locus">CNG02230</name>
</gene>
<feature type="region of interest" description="Disordered" evidence="1">
    <location>
        <begin position="98"/>
        <end position="117"/>
    </location>
</feature>
<dbReference type="VEuPathDB" id="FungiDB:CNG02230"/>
<dbReference type="eggNOG" id="ENOG502SD4Q">
    <property type="taxonomic scope" value="Eukaryota"/>
</dbReference>
<dbReference type="InParanoid" id="Q5KDZ9"/>
<dbReference type="Proteomes" id="UP000002149">
    <property type="component" value="Chromosome 7"/>
</dbReference>
<feature type="compositionally biased region" description="Basic and acidic residues" evidence="1">
    <location>
        <begin position="181"/>
        <end position="196"/>
    </location>
</feature>
<evidence type="ECO:0000313" key="2">
    <source>
        <dbReference type="EMBL" id="AAW44643.1"/>
    </source>
</evidence>
<accession>Q5KDZ9</accession>
<dbReference type="HOGENOM" id="CLU_035832_1_0_1"/>
<dbReference type="PaxDb" id="214684-Q5KDZ9"/>
<evidence type="ECO:0000256" key="1">
    <source>
        <dbReference type="SAM" id="MobiDB-lite"/>
    </source>
</evidence>
<feature type="compositionally biased region" description="Low complexity" evidence="1">
    <location>
        <begin position="249"/>
        <end position="261"/>
    </location>
</feature>
<keyword evidence="3" id="KW-1185">Reference proteome</keyword>
<feature type="compositionally biased region" description="Gly residues" evidence="1">
    <location>
        <begin position="104"/>
        <end position="114"/>
    </location>
</feature>
<feature type="region of interest" description="Disordered" evidence="1">
    <location>
        <begin position="330"/>
        <end position="422"/>
    </location>
</feature>
<feature type="compositionally biased region" description="Polar residues" evidence="1">
    <location>
        <begin position="396"/>
        <end position="407"/>
    </location>
</feature>